<name>A0A9W7I582_HIBTR</name>
<dbReference type="InterPro" id="IPR036691">
    <property type="entry name" value="Endo/exonu/phosph_ase_sf"/>
</dbReference>
<dbReference type="PANTHER" id="PTHR35218">
    <property type="entry name" value="RNASE H DOMAIN-CONTAINING PROTEIN"/>
    <property type="match status" value="1"/>
</dbReference>
<gene>
    <name evidence="1" type="ORF">HRI_002628200</name>
</gene>
<evidence type="ECO:0008006" key="3">
    <source>
        <dbReference type="Google" id="ProtNLM"/>
    </source>
</evidence>
<accession>A0A9W7I582</accession>
<evidence type="ECO:0000313" key="1">
    <source>
        <dbReference type="EMBL" id="GMI89589.1"/>
    </source>
</evidence>
<dbReference type="PANTHER" id="PTHR35218:SF9">
    <property type="entry name" value="ENDONUCLEASE_EXONUCLEASE_PHOSPHATASE DOMAIN-CONTAINING PROTEIN"/>
    <property type="match status" value="1"/>
</dbReference>
<organism evidence="1 2">
    <name type="scientific">Hibiscus trionum</name>
    <name type="common">Flower of an hour</name>
    <dbReference type="NCBI Taxonomy" id="183268"/>
    <lineage>
        <taxon>Eukaryota</taxon>
        <taxon>Viridiplantae</taxon>
        <taxon>Streptophyta</taxon>
        <taxon>Embryophyta</taxon>
        <taxon>Tracheophyta</taxon>
        <taxon>Spermatophyta</taxon>
        <taxon>Magnoliopsida</taxon>
        <taxon>eudicotyledons</taxon>
        <taxon>Gunneridae</taxon>
        <taxon>Pentapetalae</taxon>
        <taxon>rosids</taxon>
        <taxon>malvids</taxon>
        <taxon>Malvales</taxon>
        <taxon>Malvaceae</taxon>
        <taxon>Malvoideae</taxon>
        <taxon>Hibiscus</taxon>
    </lineage>
</organism>
<comment type="caution">
    <text evidence="1">The sequence shown here is derived from an EMBL/GenBank/DDBJ whole genome shotgun (WGS) entry which is preliminary data.</text>
</comment>
<dbReference type="SUPFAM" id="SSF56219">
    <property type="entry name" value="DNase I-like"/>
    <property type="match status" value="1"/>
</dbReference>
<sequence length="100" mass="11498">MKLISWNVWGLGQSWSVGHLRQKLRDENPCMFFLIETKLQSFKMARVRNKCGYPNGIDVSSNERSGGLSFGWRNSCAISLRLYSDRHIDIMIDDNSTGKK</sequence>
<keyword evidence="2" id="KW-1185">Reference proteome</keyword>
<dbReference type="EMBL" id="BSYR01000023">
    <property type="protein sequence ID" value="GMI89589.1"/>
    <property type="molecule type" value="Genomic_DNA"/>
</dbReference>
<dbReference type="OrthoDB" id="999895at2759"/>
<proteinExistence type="predicted"/>
<evidence type="ECO:0000313" key="2">
    <source>
        <dbReference type="Proteomes" id="UP001165190"/>
    </source>
</evidence>
<reference evidence="1" key="1">
    <citation type="submission" date="2023-05" db="EMBL/GenBank/DDBJ databases">
        <title>Genome and transcriptome analyses reveal genes involved in the formation of fine ridges on petal epidermal cells in Hibiscus trionum.</title>
        <authorList>
            <person name="Koshimizu S."/>
            <person name="Masuda S."/>
            <person name="Ishii T."/>
            <person name="Shirasu K."/>
            <person name="Hoshino A."/>
            <person name="Arita M."/>
        </authorList>
    </citation>
    <scope>NUCLEOTIDE SEQUENCE</scope>
    <source>
        <strain evidence="1">Hamamatsu line</strain>
    </source>
</reference>
<protein>
    <recommendedName>
        <fullName evidence="3">Endonuclease/exonuclease/phosphatase domain-containing protein</fullName>
    </recommendedName>
</protein>
<dbReference type="AlphaFoldDB" id="A0A9W7I582"/>
<dbReference type="Gene3D" id="3.60.10.10">
    <property type="entry name" value="Endonuclease/exonuclease/phosphatase"/>
    <property type="match status" value="1"/>
</dbReference>
<dbReference type="Proteomes" id="UP001165190">
    <property type="component" value="Unassembled WGS sequence"/>
</dbReference>